<dbReference type="PANTHER" id="PTHR48022:SF45">
    <property type="entry name" value="MAJOR FACILITATOR SUPERFAMILY (MFS) PROFILE DOMAIN-CONTAINING PROTEIN-RELATED"/>
    <property type="match status" value="1"/>
</dbReference>
<comment type="subcellular location">
    <subcellularLocation>
        <location evidence="1">Membrane</location>
        <topology evidence="1">Multi-pass membrane protein</topology>
    </subcellularLocation>
</comment>
<dbReference type="AlphaFoldDB" id="A0A1V6SP92"/>
<dbReference type="FunFam" id="1.20.1250.20:FF:000090">
    <property type="entry name" value="MFS sugar transporter, putative"/>
    <property type="match status" value="1"/>
</dbReference>
<evidence type="ECO:0000256" key="1">
    <source>
        <dbReference type="ARBA" id="ARBA00004141"/>
    </source>
</evidence>
<dbReference type="InterPro" id="IPR003663">
    <property type="entry name" value="Sugar/inositol_transpt"/>
</dbReference>
<dbReference type="Proteomes" id="UP000191285">
    <property type="component" value="Unassembled WGS sequence"/>
</dbReference>
<keyword evidence="5 8" id="KW-1133">Transmembrane helix</keyword>
<comment type="similarity">
    <text evidence="2 7">Belongs to the major facilitator superfamily. Sugar transporter (TC 2.A.1.1) family.</text>
</comment>
<proteinExistence type="inferred from homology"/>
<dbReference type="InterPro" id="IPR005828">
    <property type="entry name" value="MFS_sugar_transport-like"/>
</dbReference>
<dbReference type="InterPro" id="IPR050360">
    <property type="entry name" value="MFS_Sugar_Transporters"/>
</dbReference>
<dbReference type="InterPro" id="IPR036259">
    <property type="entry name" value="MFS_trans_sf"/>
</dbReference>
<evidence type="ECO:0000256" key="2">
    <source>
        <dbReference type="ARBA" id="ARBA00010992"/>
    </source>
</evidence>
<dbReference type="PRINTS" id="PR00171">
    <property type="entry name" value="SUGRTRNSPORT"/>
</dbReference>
<keyword evidence="11" id="KW-1185">Reference proteome</keyword>
<feature type="transmembrane region" description="Helical" evidence="8">
    <location>
        <begin position="374"/>
        <end position="398"/>
    </location>
</feature>
<feature type="domain" description="Major facilitator superfamily (MFS) profile" evidence="9">
    <location>
        <begin position="16"/>
        <end position="464"/>
    </location>
</feature>
<evidence type="ECO:0000313" key="11">
    <source>
        <dbReference type="Proteomes" id="UP000191285"/>
    </source>
</evidence>
<sequence>MSGSLFRGKALRLAQALLIVAPAFIVFGYNQSGLGPLATLQSWVGIFPEIDTVNTEGAERAKNSTSKGAVIASYQIGALIGALSCTALGDRLGRRKTIFLGAILTIIGSVLQTAAYGLPQFVVGRVILGFGVGQFSVAVPVWQSECTSAKHRGQHVVVDGICICLGYVLCNWIDFGLSKIDGNLQWRIPVAISLFFSVVVLVSVFLLPESPRWLVSVGRIEDATQSLAAYKGVADDDMAVSIEISSIETSLEISVDSASLMDIFNPKKPDEERLLYRFCLCVALQFFQQMCGGNLISTYVSTIFEENLHMTSDLARILSSCAMTWKFLCSFIAFFAIDRFGRRKIFMISGAGMSVCMIVLAITNSFGTNHKASIVSAVFIFLFNSFYPVGFLGGNFLYCTEVAPMRLRVAMAAISTGNHWLWNFVVVMITPVALDTIGYQYYIVYAVISACIPFSVYFFYPETMNRNLEAINHVFRDAPTPWHIVSMARELPQGEAAEVEVWKHAEEKGAIEQKENA</sequence>
<feature type="transmembrane region" description="Helical" evidence="8">
    <location>
        <begin position="156"/>
        <end position="174"/>
    </location>
</feature>
<organism evidence="10 11">
    <name type="scientific">Penicillium steckii</name>
    <dbReference type="NCBI Taxonomy" id="303698"/>
    <lineage>
        <taxon>Eukaryota</taxon>
        <taxon>Fungi</taxon>
        <taxon>Dikarya</taxon>
        <taxon>Ascomycota</taxon>
        <taxon>Pezizomycotina</taxon>
        <taxon>Eurotiomycetes</taxon>
        <taxon>Eurotiomycetidae</taxon>
        <taxon>Eurotiales</taxon>
        <taxon>Aspergillaceae</taxon>
        <taxon>Penicillium</taxon>
    </lineage>
</organism>
<evidence type="ECO:0000256" key="3">
    <source>
        <dbReference type="ARBA" id="ARBA00022448"/>
    </source>
</evidence>
<dbReference type="PROSITE" id="PS50850">
    <property type="entry name" value="MFS"/>
    <property type="match status" value="1"/>
</dbReference>
<evidence type="ECO:0000259" key="9">
    <source>
        <dbReference type="PROSITE" id="PS50850"/>
    </source>
</evidence>
<feature type="transmembrane region" description="Helical" evidence="8">
    <location>
        <begin position="344"/>
        <end position="362"/>
    </location>
</feature>
<dbReference type="PROSITE" id="PS00216">
    <property type="entry name" value="SUGAR_TRANSPORT_1"/>
    <property type="match status" value="1"/>
</dbReference>
<keyword evidence="4 8" id="KW-0812">Transmembrane</keyword>
<dbReference type="Gene3D" id="1.20.1250.20">
    <property type="entry name" value="MFS general substrate transporter like domains"/>
    <property type="match status" value="1"/>
</dbReference>
<dbReference type="EMBL" id="MLKD01000028">
    <property type="protein sequence ID" value="OQE15494.1"/>
    <property type="molecule type" value="Genomic_DNA"/>
</dbReference>
<keyword evidence="3 7" id="KW-0813">Transport</keyword>
<protein>
    <recommendedName>
        <fullName evidence="9">Major facilitator superfamily (MFS) profile domain-containing protein</fullName>
    </recommendedName>
</protein>
<evidence type="ECO:0000256" key="8">
    <source>
        <dbReference type="SAM" id="Phobius"/>
    </source>
</evidence>
<feature type="transmembrane region" description="Helical" evidence="8">
    <location>
        <begin position="69"/>
        <end position="89"/>
    </location>
</feature>
<accession>A0A1V6SP92</accession>
<dbReference type="NCBIfam" id="TIGR00879">
    <property type="entry name" value="SP"/>
    <property type="match status" value="1"/>
</dbReference>
<feature type="transmembrane region" description="Helical" evidence="8">
    <location>
        <begin position="439"/>
        <end position="460"/>
    </location>
</feature>
<gene>
    <name evidence="10" type="ORF">PENSTE_c028G08042</name>
</gene>
<dbReference type="Pfam" id="PF00083">
    <property type="entry name" value="Sugar_tr"/>
    <property type="match status" value="1"/>
</dbReference>
<feature type="transmembrane region" description="Helical" evidence="8">
    <location>
        <begin position="12"/>
        <end position="29"/>
    </location>
</feature>
<keyword evidence="6 8" id="KW-0472">Membrane</keyword>
<feature type="transmembrane region" description="Helical" evidence="8">
    <location>
        <begin position="410"/>
        <end position="433"/>
    </location>
</feature>
<feature type="transmembrane region" description="Helical" evidence="8">
    <location>
        <begin position="122"/>
        <end position="144"/>
    </location>
</feature>
<dbReference type="GO" id="GO:0016020">
    <property type="term" value="C:membrane"/>
    <property type="evidence" value="ECO:0007669"/>
    <property type="project" value="UniProtKB-SubCell"/>
</dbReference>
<evidence type="ECO:0000313" key="10">
    <source>
        <dbReference type="EMBL" id="OQE15494.1"/>
    </source>
</evidence>
<feature type="transmembrane region" description="Helical" evidence="8">
    <location>
        <begin position="186"/>
        <end position="207"/>
    </location>
</feature>
<evidence type="ECO:0000256" key="4">
    <source>
        <dbReference type="ARBA" id="ARBA00022692"/>
    </source>
</evidence>
<dbReference type="InterPro" id="IPR005829">
    <property type="entry name" value="Sugar_transporter_CS"/>
</dbReference>
<comment type="caution">
    <text evidence="10">The sequence shown here is derived from an EMBL/GenBank/DDBJ whole genome shotgun (WGS) entry which is preliminary data.</text>
</comment>
<dbReference type="InterPro" id="IPR020846">
    <property type="entry name" value="MFS_dom"/>
</dbReference>
<dbReference type="GO" id="GO:0005351">
    <property type="term" value="F:carbohydrate:proton symporter activity"/>
    <property type="evidence" value="ECO:0007669"/>
    <property type="project" value="TreeGrafter"/>
</dbReference>
<feature type="transmembrane region" description="Helical" evidence="8">
    <location>
        <begin position="98"/>
        <end position="116"/>
    </location>
</feature>
<dbReference type="PANTHER" id="PTHR48022">
    <property type="entry name" value="PLASTIDIC GLUCOSE TRANSPORTER 4"/>
    <property type="match status" value="1"/>
</dbReference>
<dbReference type="OrthoDB" id="6612291at2759"/>
<feature type="transmembrane region" description="Helical" evidence="8">
    <location>
        <begin position="274"/>
        <end position="297"/>
    </location>
</feature>
<feature type="transmembrane region" description="Helical" evidence="8">
    <location>
        <begin position="317"/>
        <end position="337"/>
    </location>
</feature>
<dbReference type="SUPFAM" id="SSF103473">
    <property type="entry name" value="MFS general substrate transporter"/>
    <property type="match status" value="1"/>
</dbReference>
<evidence type="ECO:0000256" key="7">
    <source>
        <dbReference type="RuleBase" id="RU003346"/>
    </source>
</evidence>
<name>A0A1V6SP92_9EURO</name>
<evidence type="ECO:0000256" key="6">
    <source>
        <dbReference type="ARBA" id="ARBA00023136"/>
    </source>
</evidence>
<reference evidence="11" key="1">
    <citation type="journal article" date="2017" name="Nat. Microbiol.">
        <title>Global analysis of biosynthetic gene clusters reveals vast potential of secondary metabolite production in Penicillium species.</title>
        <authorList>
            <person name="Nielsen J.C."/>
            <person name="Grijseels S."/>
            <person name="Prigent S."/>
            <person name="Ji B."/>
            <person name="Dainat J."/>
            <person name="Nielsen K.F."/>
            <person name="Frisvad J.C."/>
            <person name="Workman M."/>
            <person name="Nielsen J."/>
        </authorList>
    </citation>
    <scope>NUCLEOTIDE SEQUENCE [LARGE SCALE GENOMIC DNA]</scope>
    <source>
        <strain evidence="11">IBT 24891</strain>
    </source>
</reference>
<evidence type="ECO:0000256" key="5">
    <source>
        <dbReference type="ARBA" id="ARBA00022989"/>
    </source>
</evidence>